<evidence type="ECO:0000256" key="2">
    <source>
        <dbReference type="SAM" id="SignalP"/>
    </source>
</evidence>
<feature type="chain" id="PRO_5007620716" evidence="2">
    <location>
        <begin position="24"/>
        <end position="108"/>
    </location>
</feature>
<reference evidence="3" key="1">
    <citation type="submission" date="2016-01" db="EMBL/GenBank/DDBJ databases">
        <authorList>
            <person name="Peeters C."/>
        </authorList>
    </citation>
    <scope>NUCLEOTIDE SEQUENCE</scope>
    <source>
        <strain evidence="3">LMG 29322</strain>
    </source>
</reference>
<dbReference type="AlphaFoldDB" id="A0A158AL09"/>
<dbReference type="Pfam" id="PF13663">
    <property type="entry name" value="DUF4148"/>
    <property type="match status" value="1"/>
</dbReference>
<sequence length="108" mass="11149">MIKAFVPALVIATALAAPTFAFAQSNAPVTRAQVRAELVQLEKAGYNPSTDRVNYPQNIQAAQARVNAENGDAAYGPSTAGTSQSGVAAPAARANVSMSNPNSVYFGH</sequence>
<evidence type="ECO:0000313" key="4">
    <source>
        <dbReference type="Proteomes" id="UP000054851"/>
    </source>
</evidence>
<feature type="region of interest" description="Disordered" evidence="1">
    <location>
        <begin position="70"/>
        <end position="93"/>
    </location>
</feature>
<evidence type="ECO:0000256" key="1">
    <source>
        <dbReference type="SAM" id="MobiDB-lite"/>
    </source>
</evidence>
<dbReference type="EMBL" id="FCOA02000006">
    <property type="protein sequence ID" value="SAK58513.1"/>
    <property type="molecule type" value="Genomic_DNA"/>
</dbReference>
<keyword evidence="2" id="KW-0732">Signal</keyword>
<gene>
    <name evidence="3" type="ORF">AWB79_02542</name>
</gene>
<keyword evidence="4" id="KW-1185">Reference proteome</keyword>
<comment type="caution">
    <text evidence="3">The sequence shown here is derived from an EMBL/GenBank/DDBJ whole genome shotgun (WGS) entry which is preliminary data.</text>
</comment>
<dbReference type="InterPro" id="IPR025421">
    <property type="entry name" value="DUF4148"/>
</dbReference>
<accession>A0A158AL09</accession>
<protein>
    <submittedName>
        <fullName evidence="3">Membrane protein</fullName>
    </submittedName>
</protein>
<organism evidence="3 4">
    <name type="scientific">Caballeronia hypogeia</name>
    <dbReference type="NCBI Taxonomy" id="1777140"/>
    <lineage>
        <taxon>Bacteria</taxon>
        <taxon>Pseudomonadati</taxon>
        <taxon>Pseudomonadota</taxon>
        <taxon>Betaproteobacteria</taxon>
        <taxon>Burkholderiales</taxon>
        <taxon>Burkholderiaceae</taxon>
        <taxon>Caballeronia</taxon>
    </lineage>
</organism>
<evidence type="ECO:0000313" key="3">
    <source>
        <dbReference type="EMBL" id="SAK58513.1"/>
    </source>
</evidence>
<feature type="signal peptide" evidence="2">
    <location>
        <begin position="1"/>
        <end position="23"/>
    </location>
</feature>
<name>A0A158AL09_9BURK</name>
<dbReference type="Proteomes" id="UP000054851">
    <property type="component" value="Unassembled WGS sequence"/>
</dbReference>
<proteinExistence type="predicted"/>